<dbReference type="SMART" id="SM00387">
    <property type="entry name" value="HATPase_c"/>
    <property type="match status" value="1"/>
</dbReference>
<evidence type="ECO:0000256" key="6">
    <source>
        <dbReference type="ARBA" id="ARBA00022777"/>
    </source>
</evidence>
<dbReference type="EMBL" id="BBZA01000255">
    <property type="protein sequence ID" value="GAP64392.1"/>
    <property type="molecule type" value="Genomic_DNA"/>
</dbReference>
<evidence type="ECO:0000256" key="4">
    <source>
        <dbReference type="ARBA" id="ARBA00022553"/>
    </source>
</evidence>
<evidence type="ECO:0000256" key="5">
    <source>
        <dbReference type="ARBA" id="ARBA00022679"/>
    </source>
</evidence>
<dbReference type="SMART" id="SM00388">
    <property type="entry name" value="HisKA"/>
    <property type="match status" value="1"/>
</dbReference>
<dbReference type="GO" id="GO:0009927">
    <property type="term" value="F:histidine phosphotransfer kinase activity"/>
    <property type="evidence" value="ECO:0007669"/>
    <property type="project" value="TreeGrafter"/>
</dbReference>
<dbReference type="SUPFAM" id="SSF47384">
    <property type="entry name" value="Homodimeric domain of signal transducing histidine kinase"/>
    <property type="match status" value="1"/>
</dbReference>
<feature type="domain" description="Response regulatory" evidence="12">
    <location>
        <begin position="845"/>
        <end position="958"/>
    </location>
</feature>
<dbReference type="Gene3D" id="3.30.565.10">
    <property type="entry name" value="Histidine kinase-like ATPase, C-terminal domain"/>
    <property type="match status" value="1"/>
</dbReference>
<keyword evidence="5" id="KW-0808">Transferase</keyword>
<organism evidence="13 14">
    <name type="scientific">Ardenticatena maritima</name>
    <dbReference type="NCBI Taxonomy" id="872965"/>
    <lineage>
        <taxon>Bacteria</taxon>
        <taxon>Bacillati</taxon>
        <taxon>Chloroflexota</taxon>
        <taxon>Ardenticatenia</taxon>
        <taxon>Ardenticatenales</taxon>
        <taxon>Ardenticatenaceae</taxon>
        <taxon>Ardenticatena</taxon>
    </lineage>
</organism>
<comment type="caution">
    <text evidence="13">The sequence shown here is derived from an EMBL/GenBank/DDBJ whole genome shotgun (WGS) entry which is preliminary data.</text>
</comment>
<proteinExistence type="inferred from homology"/>
<evidence type="ECO:0000313" key="14">
    <source>
        <dbReference type="Proteomes" id="UP000037784"/>
    </source>
</evidence>
<dbReference type="SMART" id="SM00065">
    <property type="entry name" value="GAF"/>
    <property type="match status" value="2"/>
</dbReference>
<dbReference type="GO" id="GO:0000155">
    <property type="term" value="F:phosphorelay sensor kinase activity"/>
    <property type="evidence" value="ECO:0007669"/>
    <property type="project" value="InterPro"/>
</dbReference>
<keyword evidence="4" id="KW-0597">Phosphoprotein</keyword>
<dbReference type="Gene3D" id="3.30.450.40">
    <property type="match status" value="3"/>
</dbReference>
<dbReference type="SUPFAM" id="SSF52172">
    <property type="entry name" value="CheY-like"/>
    <property type="match status" value="1"/>
</dbReference>
<dbReference type="InterPro" id="IPR003661">
    <property type="entry name" value="HisK_dim/P_dom"/>
</dbReference>
<dbReference type="Proteomes" id="UP000037784">
    <property type="component" value="Unassembled WGS sequence"/>
</dbReference>
<dbReference type="SUPFAM" id="SSF55874">
    <property type="entry name" value="ATPase domain of HSP90 chaperone/DNA topoisomerase II/histidine kinase"/>
    <property type="match status" value="1"/>
</dbReference>
<comment type="similarity">
    <text evidence="2">In the N-terminal section; belongs to the phytochrome family.</text>
</comment>
<dbReference type="Pfam" id="PF00512">
    <property type="entry name" value="HisKA"/>
    <property type="match status" value="1"/>
</dbReference>
<evidence type="ECO:0000256" key="9">
    <source>
        <dbReference type="PROSITE-ProRule" id="PRU00169"/>
    </source>
</evidence>
<reference evidence="14" key="2">
    <citation type="submission" date="2015-08" db="EMBL/GenBank/DDBJ databases">
        <title>Draft Genome Sequence of a Heterotrophic Facultative Anaerobic Bacterium Ardenticatena maritima Strain 110S.</title>
        <authorList>
            <person name="Kawaichi S."/>
            <person name="Yoshida T."/>
            <person name="Sako Y."/>
            <person name="Nakamura R."/>
        </authorList>
    </citation>
    <scope>NUCLEOTIDE SEQUENCE [LARGE SCALE GENOMIC DNA]</scope>
    <source>
        <strain evidence="14">110S</strain>
    </source>
</reference>
<dbReference type="CDD" id="cd00082">
    <property type="entry name" value="HisKA"/>
    <property type="match status" value="1"/>
</dbReference>
<feature type="coiled-coil region" evidence="10">
    <location>
        <begin position="293"/>
        <end position="320"/>
    </location>
</feature>
<dbReference type="RefSeq" id="WP_054494080.1">
    <property type="nucleotide sequence ID" value="NZ_BBZA01000255.1"/>
</dbReference>
<dbReference type="EC" id="2.7.13.3" evidence="3"/>
<dbReference type="InterPro" id="IPR003018">
    <property type="entry name" value="GAF"/>
</dbReference>
<dbReference type="PROSITE" id="PS50110">
    <property type="entry name" value="RESPONSE_REGULATORY"/>
    <property type="match status" value="1"/>
</dbReference>
<dbReference type="InterPro" id="IPR005467">
    <property type="entry name" value="His_kinase_dom"/>
</dbReference>
<dbReference type="InterPro" id="IPR029016">
    <property type="entry name" value="GAF-like_dom_sf"/>
</dbReference>
<evidence type="ECO:0000313" key="13">
    <source>
        <dbReference type="EMBL" id="GAP64392.1"/>
    </source>
</evidence>
<dbReference type="CDD" id="cd16922">
    <property type="entry name" value="HATPase_EvgS-ArcB-TorS-like"/>
    <property type="match status" value="1"/>
</dbReference>
<evidence type="ECO:0000256" key="3">
    <source>
        <dbReference type="ARBA" id="ARBA00012438"/>
    </source>
</evidence>
<evidence type="ECO:0000256" key="10">
    <source>
        <dbReference type="SAM" id="Coils"/>
    </source>
</evidence>
<feature type="coiled-coil region" evidence="10">
    <location>
        <begin position="566"/>
        <end position="593"/>
    </location>
</feature>
<dbReference type="InParanoid" id="A0A0M8KB32"/>
<evidence type="ECO:0000259" key="12">
    <source>
        <dbReference type="PROSITE" id="PS50110"/>
    </source>
</evidence>
<dbReference type="SMART" id="SM00448">
    <property type="entry name" value="REC"/>
    <property type="match status" value="1"/>
</dbReference>
<dbReference type="Pfam" id="PF00072">
    <property type="entry name" value="Response_reg"/>
    <property type="match status" value="1"/>
</dbReference>
<dbReference type="PROSITE" id="PS50109">
    <property type="entry name" value="HIS_KIN"/>
    <property type="match status" value="1"/>
</dbReference>
<evidence type="ECO:0000256" key="1">
    <source>
        <dbReference type="ARBA" id="ARBA00000085"/>
    </source>
</evidence>
<dbReference type="InterPro" id="IPR011006">
    <property type="entry name" value="CheY-like_superfamily"/>
</dbReference>
<evidence type="ECO:0000256" key="8">
    <source>
        <dbReference type="ARBA" id="ARBA00074306"/>
    </source>
</evidence>
<keyword evidence="7" id="KW-0902">Two-component regulatory system</keyword>
<dbReference type="InterPro" id="IPR003594">
    <property type="entry name" value="HATPase_dom"/>
</dbReference>
<dbReference type="AlphaFoldDB" id="A0A0M8KB32"/>
<reference evidence="13 14" key="1">
    <citation type="journal article" date="2015" name="Genome Announc.">
        <title>Draft Genome Sequence of a Heterotrophic Facultative Anaerobic Thermophilic Bacterium, Ardenticatena maritima Strain 110ST.</title>
        <authorList>
            <person name="Kawaichi S."/>
            <person name="Yoshida T."/>
            <person name="Sako Y."/>
            <person name="Nakamura R."/>
        </authorList>
    </citation>
    <scope>NUCLEOTIDE SEQUENCE [LARGE SCALE GENOMIC DNA]</scope>
    <source>
        <strain evidence="13 14">110S</strain>
    </source>
</reference>
<keyword evidence="14" id="KW-1185">Reference proteome</keyword>
<dbReference type="PANTHER" id="PTHR43047:SF72">
    <property type="entry name" value="OSMOSENSING HISTIDINE PROTEIN KINASE SLN1"/>
    <property type="match status" value="1"/>
</dbReference>
<dbReference type="SUPFAM" id="SSF55781">
    <property type="entry name" value="GAF domain-like"/>
    <property type="match status" value="3"/>
</dbReference>
<dbReference type="Gene3D" id="3.40.50.2300">
    <property type="match status" value="1"/>
</dbReference>
<keyword evidence="6" id="KW-0418">Kinase</keyword>
<evidence type="ECO:0000259" key="11">
    <source>
        <dbReference type="PROSITE" id="PS50109"/>
    </source>
</evidence>
<dbReference type="PANTHER" id="PTHR43047">
    <property type="entry name" value="TWO-COMPONENT HISTIDINE PROTEIN KINASE"/>
    <property type="match status" value="1"/>
</dbReference>
<dbReference type="PRINTS" id="PR00344">
    <property type="entry name" value="BCTRLSENSOR"/>
</dbReference>
<feature type="coiled-coil region" evidence="10">
    <location>
        <begin position="129"/>
        <end position="156"/>
    </location>
</feature>
<dbReference type="InterPro" id="IPR036097">
    <property type="entry name" value="HisK_dim/P_sf"/>
</dbReference>
<dbReference type="OrthoDB" id="9790669at2"/>
<dbReference type="Gene3D" id="1.10.287.130">
    <property type="match status" value="1"/>
</dbReference>
<dbReference type="FunFam" id="3.30.565.10:FF:000010">
    <property type="entry name" value="Sensor histidine kinase RcsC"/>
    <property type="match status" value="1"/>
</dbReference>
<dbReference type="InterPro" id="IPR036890">
    <property type="entry name" value="HATPase_C_sf"/>
</dbReference>
<comment type="catalytic activity">
    <reaction evidence="1">
        <text>ATP + protein L-histidine = ADP + protein N-phospho-L-histidine.</text>
        <dbReference type="EC" id="2.7.13.3"/>
    </reaction>
</comment>
<keyword evidence="10" id="KW-0175">Coiled coil</keyword>
<dbReference type="InterPro" id="IPR001789">
    <property type="entry name" value="Sig_transdc_resp-reg_receiver"/>
</dbReference>
<dbReference type="GO" id="GO:0005886">
    <property type="term" value="C:plasma membrane"/>
    <property type="evidence" value="ECO:0007669"/>
    <property type="project" value="TreeGrafter"/>
</dbReference>
<dbReference type="Pfam" id="PF02518">
    <property type="entry name" value="HATPase_c"/>
    <property type="match status" value="1"/>
</dbReference>
<comment type="caution">
    <text evidence="9">Lacks conserved residue(s) required for the propagation of feature annotation.</text>
</comment>
<dbReference type="Pfam" id="PF13185">
    <property type="entry name" value="GAF_2"/>
    <property type="match status" value="1"/>
</dbReference>
<gene>
    <name evidence="13" type="ORF">ARMA_2815</name>
</gene>
<evidence type="ECO:0000256" key="2">
    <source>
        <dbReference type="ARBA" id="ARBA00006402"/>
    </source>
</evidence>
<name>A0A0M8KB32_9CHLR</name>
<accession>A0A0M8KB32</accession>
<protein>
    <recommendedName>
        <fullName evidence="8">Circadian input-output histidine kinase CikA</fullName>
        <ecNumber evidence="3">2.7.13.3</ecNumber>
    </recommendedName>
</protein>
<dbReference type="InterPro" id="IPR004358">
    <property type="entry name" value="Sig_transdc_His_kin-like_C"/>
</dbReference>
<feature type="domain" description="Histidine kinase" evidence="11">
    <location>
        <begin position="606"/>
        <end position="824"/>
    </location>
</feature>
<evidence type="ECO:0000256" key="7">
    <source>
        <dbReference type="ARBA" id="ARBA00023012"/>
    </source>
</evidence>
<sequence>MADMTQIQSKLETRKAALVKEIRKYLRRSAYIPLSLDEITARVEKLAQLFIETLCSEPFEPRAMRAAGAILVELRCIHAEILPGLLAIFETFLKESLDEEERVACARRLTRLVAELTIGYTNVAQRAVLEQQDRIRASLQKAIAEQQEQLRVLNDLMTRVALFGQLILESHQLQEVFQATVENLVSLFDAQAAAIWFGAGDVLRRVATVGDIPETVGAERIQRADAQTMLAAKAWQQGQMQIEYTLEGAHVAVPFAGQGQEAGIFYVQLPPSVMISQQHKSVFRTLAQIITRAVQMTEAYEQTAEQLQEVERIVQRQTIEGWRSAASLMRQRLLLDGTEFHVLEKPPVGTDLLRPYHVMVEPQRITAPLDVRGTPIGGIVLESEEPREWDEDEVRLVEEASRILTNALEMARLFQEQQRRSLQLQAAAEVGRAASSLLDLDELLNRTVDLIRDAFGYYHAQVFLVDDEGYAAWLKASTGEAGRKLLARKHHLLVGSKSVIGQVTKYGEPVVARDTDQDTIHRKNELLPATRAECAVPLRVGGRIIGALDVQSTEPDVFSPQDIAVLQTLADQLAIAIENARAYERQRETAERLRELDQLKSQFLANMSHELRTPLNSIIGFSRVILKGIDGPINDLQRRDLETIYNSGQHLLSLINDILDISKIEAGKMRLDFEKVDLYQIFDSVLSTAQGLIKDKPVQLVSEIPEGLPQIIADATRVRQILLNLLSNAAKFTEKGEIRVTATQAADEIIISVSDTGPGIPEDQLDKLFEAFYQVDGSMTRKVGGTGLGLAITRHFVEMHGGKIWVRSTVGKGSTFSFSLPIGGPEQAAQKKDGEGASLPGKGYTVVAVDNEPGILELYRKYLEPEGYKVVTLTDERELLAAIEEHQPHLLLMEVSLKHVAGMSLVRALKRNVLTRDIPMIVCTLNGDENELSQAGVEAVLRKPIVRDELVKAVNNLVHIRQKVSPS</sequence>